<feature type="transmembrane region" description="Helical" evidence="8">
    <location>
        <begin position="345"/>
        <end position="366"/>
    </location>
</feature>
<dbReference type="EMBL" id="JACSQU010000001">
    <property type="protein sequence ID" value="MBD7940107.1"/>
    <property type="molecule type" value="Genomic_DNA"/>
</dbReference>
<evidence type="ECO:0000256" key="1">
    <source>
        <dbReference type="ARBA" id="ARBA00004141"/>
    </source>
</evidence>
<dbReference type="InterPro" id="IPR017475">
    <property type="entry name" value="EPS_sugar_tfrase"/>
</dbReference>
<dbReference type="SUPFAM" id="SSF51735">
    <property type="entry name" value="NAD(P)-binding Rossmann-fold domains"/>
    <property type="match status" value="1"/>
</dbReference>
<gene>
    <name evidence="10" type="ORF">H9656_01765</name>
</gene>
<feature type="transmembrane region" description="Helical" evidence="8">
    <location>
        <begin position="111"/>
        <end position="134"/>
    </location>
</feature>
<keyword evidence="5 8" id="KW-1133">Transmembrane helix</keyword>
<evidence type="ECO:0000256" key="5">
    <source>
        <dbReference type="ARBA" id="ARBA00022989"/>
    </source>
</evidence>
<evidence type="ECO:0000256" key="4">
    <source>
        <dbReference type="ARBA" id="ARBA00022692"/>
    </source>
</evidence>
<evidence type="ECO:0000256" key="8">
    <source>
        <dbReference type="SAM" id="Phobius"/>
    </source>
</evidence>
<accession>A0ABR8QXD9</accession>
<comment type="caution">
    <text evidence="10">The sequence shown here is derived from an EMBL/GenBank/DDBJ whole genome shotgun (WGS) entry which is preliminary data.</text>
</comment>
<reference evidence="10 11" key="1">
    <citation type="submission" date="2020-08" db="EMBL/GenBank/DDBJ databases">
        <title>A Genomic Blueprint of the Chicken Gut Microbiome.</title>
        <authorList>
            <person name="Gilroy R."/>
            <person name="Ravi A."/>
            <person name="Getino M."/>
            <person name="Pursley I."/>
            <person name="Horton D.L."/>
            <person name="Alikhan N.-F."/>
            <person name="Baker D."/>
            <person name="Gharbi K."/>
            <person name="Hall N."/>
            <person name="Watson M."/>
            <person name="Adriaenssens E.M."/>
            <person name="Foster-Nyarko E."/>
            <person name="Jarju S."/>
            <person name="Secka A."/>
            <person name="Antonio M."/>
            <person name="Oren A."/>
            <person name="Chaudhuri R."/>
            <person name="La Ragione R.M."/>
            <person name="Hildebrand F."/>
            <person name="Pallen M.J."/>
        </authorList>
    </citation>
    <scope>NUCLEOTIDE SEQUENCE [LARGE SCALE GENOMIC DNA]</scope>
    <source>
        <strain evidence="10 11">Sa3CVA3</strain>
    </source>
</reference>
<keyword evidence="7" id="KW-0270">Exopolysaccharide synthesis</keyword>
<dbReference type="InterPro" id="IPR036291">
    <property type="entry name" value="NAD(P)-bd_dom_sf"/>
</dbReference>
<sequence>MACETGVSPHFARFRERDLAITPAETLASATDGARVSRAASADSRAAAPAGSVGRARRGPLRPEVWLNTRQRAAARRRVFYFRGVDVVVSIILCCVAIDRLNPGGMAQVTLFQALPILTGALVTLGLMRSLGLYRFDSSRAPARHLAGVAAVAALGGAIACGLGLTLPSETAVAEYGWWALASTVAATGLHTIWRMLVAQWRSRGDLTPNVVVVGATRHAESLIREALDRRDLNILGVFDDRLARTPDALAGVPVLGGADALLEHRLTPYIDRVILAIDPTAEARVRALTQKLEALPIPLTMLVDPKGAAHRNEALEKLASASLPLLGGTVDGERRAFNKRMLDIILSALALIGLSPLLFLIGLAVRLDSQGPALFRQRRHGFNQEEIVVWKFRTMRQESSDATASRQVTANDDRVTRLGKFLRATSLDELPQLVNVLRGEMSLVGPRPHAIGMKTGDAESARLVAEYAHRHRIKPGMTGWAAIKGSRGPLHTADEVRRRVQLDIEYIERQSFWLDLWIIAVTVPVLLGDRMAVR</sequence>
<dbReference type="Pfam" id="PF13727">
    <property type="entry name" value="CoA_binding_3"/>
    <property type="match status" value="1"/>
</dbReference>
<keyword evidence="6 8" id="KW-0472">Membrane</keyword>
<comment type="similarity">
    <text evidence="2">Belongs to the bacterial sugar transferase family.</text>
</comment>
<protein>
    <submittedName>
        <fullName evidence="10">Exopolysaccharide biosynthesis polyprenyl glycosylphosphotransferase</fullName>
    </submittedName>
</protein>
<evidence type="ECO:0000256" key="3">
    <source>
        <dbReference type="ARBA" id="ARBA00022679"/>
    </source>
</evidence>
<evidence type="ECO:0000256" key="7">
    <source>
        <dbReference type="ARBA" id="ARBA00023169"/>
    </source>
</evidence>
<proteinExistence type="inferred from homology"/>
<dbReference type="InterPro" id="IPR003362">
    <property type="entry name" value="Bact_transf"/>
</dbReference>
<dbReference type="Proteomes" id="UP000638918">
    <property type="component" value="Unassembled WGS sequence"/>
</dbReference>
<evidence type="ECO:0000313" key="11">
    <source>
        <dbReference type="Proteomes" id="UP000638918"/>
    </source>
</evidence>
<feature type="transmembrane region" description="Helical" evidence="8">
    <location>
        <begin position="80"/>
        <end position="99"/>
    </location>
</feature>
<keyword evidence="3" id="KW-0808">Transferase</keyword>
<organism evidence="10 11">
    <name type="scientific">Brevundimonas guildfordensis</name>
    <dbReference type="NCBI Taxonomy" id="2762241"/>
    <lineage>
        <taxon>Bacteria</taxon>
        <taxon>Pseudomonadati</taxon>
        <taxon>Pseudomonadota</taxon>
        <taxon>Alphaproteobacteria</taxon>
        <taxon>Caulobacterales</taxon>
        <taxon>Caulobacteraceae</taxon>
        <taxon>Brevundimonas</taxon>
    </lineage>
</organism>
<feature type="transmembrane region" description="Helical" evidence="8">
    <location>
        <begin position="146"/>
        <end position="165"/>
    </location>
</feature>
<evidence type="ECO:0000256" key="6">
    <source>
        <dbReference type="ARBA" id="ARBA00023136"/>
    </source>
</evidence>
<evidence type="ECO:0000256" key="2">
    <source>
        <dbReference type="ARBA" id="ARBA00006464"/>
    </source>
</evidence>
<feature type="domain" description="Bacterial sugar transferase" evidence="9">
    <location>
        <begin position="340"/>
        <end position="528"/>
    </location>
</feature>
<evidence type="ECO:0000259" key="9">
    <source>
        <dbReference type="Pfam" id="PF02397"/>
    </source>
</evidence>
<keyword evidence="4 8" id="KW-0812">Transmembrane</keyword>
<dbReference type="NCBIfam" id="TIGR03025">
    <property type="entry name" value="EPS_sugtrans"/>
    <property type="match status" value="1"/>
</dbReference>
<dbReference type="Gene3D" id="3.40.50.720">
    <property type="entry name" value="NAD(P)-binding Rossmann-like Domain"/>
    <property type="match status" value="1"/>
</dbReference>
<name>A0ABR8QXD9_9CAUL</name>
<dbReference type="PANTHER" id="PTHR30576:SF0">
    <property type="entry name" value="UNDECAPRENYL-PHOSPHATE N-ACETYLGALACTOSAMINYL 1-PHOSPHATE TRANSFERASE-RELATED"/>
    <property type="match status" value="1"/>
</dbReference>
<evidence type="ECO:0000313" key="10">
    <source>
        <dbReference type="EMBL" id="MBD7940107.1"/>
    </source>
</evidence>
<keyword evidence="11" id="KW-1185">Reference proteome</keyword>
<dbReference type="PANTHER" id="PTHR30576">
    <property type="entry name" value="COLANIC BIOSYNTHESIS UDP-GLUCOSE LIPID CARRIER TRANSFERASE"/>
    <property type="match status" value="1"/>
</dbReference>
<feature type="transmembrane region" description="Helical" evidence="8">
    <location>
        <begin position="177"/>
        <end position="194"/>
    </location>
</feature>
<comment type="subcellular location">
    <subcellularLocation>
        <location evidence="1">Membrane</location>
        <topology evidence="1">Multi-pass membrane protein</topology>
    </subcellularLocation>
</comment>
<dbReference type="Pfam" id="PF02397">
    <property type="entry name" value="Bac_transf"/>
    <property type="match status" value="1"/>
</dbReference>